<accession>A0A6M0RCS1</accession>
<organism evidence="1 2">
    <name type="scientific">Adonisia turfae CCMR0081</name>
    <dbReference type="NCBI Taxonomy" id="2292702"/>
    <lineage>
        <taxon>Bacteria</taxon>
        <taxon>Bacillati</taxon>
        <taxon>Cyanobacteriota</taxon>
        <taxon>Adonisia</taxon>
        <taxon>Adonisia turfae</taxon>
    </lineage>
</organism>
<dbReference type="Proteomes" id="UP000481033">
    <property type="component" value="Unassembled WGS sequence"/>
</dbReference>
<proteinExistence type="predicted"/>
<protein>
    <submittedName>
        <fullName evidence="1">Uncharacterized protein</fullName>
    </submittedName>
</protein>
<evidence type="ECO:0000313" key="2">
    <source>
        <dbReference type="Proteomes" id="UP000481033"/>
    </source>
</evidence>
<dbReference type="EMBL" id="QXHD01000001">
    <property type="protein sequence ID" value="NEZ54168.1"/>
    <property type="molecule type" value="Genomic_DNA"/>
</dbReference>
<evidence type="ECO:0000313" key="1">
    <source>
        <dbReference type="EMBL" id="NEZ54168.1"/>
    </source>
</evidence>
<name>A0A6M0RCS1_9CYAN</name>
<keyword evidence="2" id="KW-1185">Reference proteome</keyword>
<comment type="caution">
    <text evidence="1">The sequence shown here is derived from an EMBL/GenBank/DDBJ whole genome shotgun (WGS) entry which is preliminary data.</text>
</comment>
<gene>
    <name evidence="1" type="ORF">DXZ20_00285</name>
</gene>
<dbReference type="AlphaFoldDB" id="A0A6M0RCS1"/>
<reference evidence="1 2" key="1">
    <citation type="journal article" date="2020" name="Microb. Ecol.">
        <title>Ecogenomics of the Marine Benthic Filamentous Cyanobacterium Adonisia.</title>
        <authorList>
            <person name="Walter J.M."/>
            <person name="Coutinho F.H."/>
            <person name="Leomil L."/>
            <person name="Hargreaves P.I."/>
            <person name="Campeao M.E."/>
            <person name="Vieira V.V."/>
            <person name="Silva B.S."/>
            <person name="Fistarol G.O."/>
            <person name="Salomon P.S."/>
            <person name="Sawabe T."/>
            <person name="Mino S."/>
            <person name="Hosokawa M."/>
            <person name="Miyashita H."/>
            <person name="Maruyama F."/>
            <person name="van Verk M.C."/>
            <person name="Dutilh B.E."/>
            <person name="Thompson C.C."/>
            <person name="Thompson F.L."/>
        </authorList>
    </citation>
    <scope>NUCLEOTIDE SEQUENCE [LARGE SCALE GENOMIC DNA]</scope>
    <source>
        <strain evidence="1 2">CCMR0081</strain>
    </source>
</reference>
<sequence>MELGHQFKIVIINSDIFVGSQFNAQQSERWLRHEMNGYPDKPFVIVTSDYELSGLSAMIALVNRFDPARITLAVSGNESVTFRGPSLTEIEGNIWAALKQHYGLLDTDVIRVTNWTGLRMSQDASLSTYLANGWLKPEQNQGFAPIAQILTDRDSQNPH</sequence>
<dbReference type="RefSeq" id="WP_163695481.1">
    <property type="nucleotide sequence ID" value="NZ_QXHD01000001.1"/>
</dbReference>